<name>A0A226E9B5_FOLCA</name>
<organism evidence="3 4">
    <name type="scientific">Folsomia candida</name>
    <name type="common">Springtail</name>
    <dbReference type="NCBI Taxonomy" id="158441"/>
    <lineage>
        <taxon>Eukaryota</taxon>
        <taxon>Metazoa</taxon>
        <taxon>Ecdysozoa</taxon>
        <taxon>Arthropoda</taxon>
        <taxon>Hexapoda</taxon>
        <taxon>Collembola</taxon>
        <taxon>Entomobryomorpha</taxon>
        <taxon>Isotomoidea</taxon>
        <taxon>Isotomidae</taxon>
        <taxon>Proisotominae</taxon>
        <taxon>Folsomia</taxon>
    </lineage>
</organism>
<reference evidence="3 4" key="1">
    <citation type="submission" date="2015-12" db="EMBL/GenBank/DDBJ databases">
        <title>The genome of Folsomia candida.</title>
        <authorList>
            <person name="Faddeeva A."/>
            <person name="Derks M.F."/>
            <person name="Anvar Y."/>
            <person name="Smit S."/>
            <person name="Van Straalen N."/>
            <person name="Roelofs D."/>
        </authorList>
    </citation>
    <scope>NUCLEOTIDE SEQUENCE [LARGE SCALE GENOMIC DNA]</scope>
    <source>
        <strain evidence="3 4">VU population</strain>
        <tissue evidence="3">Whole body</tissue>
    </source>
</reference>
<dbReference type="Proteomes" id="UP000198287">
    <property type="component" value="Unassembled WGS sequence"/>
</dbReference>
<feature type="compositionally biased region" description="Basic and acidic residues" evidence="1">
    <location>
        <begin position="465"/>
        <end position="475"/>
    </location>
</feature>
<feature type="transmembrane region" description="Helical" evidence="2">
    <location>
        <begin position="56"/>
        <end position="80"/>
    </location>
</feature>
<feature type="region of interest" description="Disordered" evidence="1">
    <location>
        <begin position="457"/>
        <end position="480"/>
    </location>
</feature>
<sequence>MFTSKNLPVNKFLPLPPPGLTCQVIPFFKLTRYLSRCPLTFEYIRNKKQVKFKFKLSSISFVLSLISALFLHISLAIGHIQYSDFLEYDLFQGSGIWPPDNSIIYHIHDYVSGFSYGLVNSISTLYVIISAIDYLLAFLKAPELSKSLNNWNEIDDDMRKMDMVMDKIAIKNFIIYFITFFEFVPTLFFASMVTVSRFDVRYPINSVLSMIYGYLPHTCYAVEDSQALIMLKCLQVEFRQVRNHIEKYLSEGQDQLPIRKIHQILIKLRSKAKLCGEFLAPQELLSIFLTMYTTAGSFFLFVTMFSNPSVDRSAGGLILIAFASIWPLFGISRLVVKIWVAVSITKEEMEIASLLKNRELQLKLGTWGTDYSSEVRRVYNLLTSSPTEVSFNNYVKLNNALILGAILPLSRWLFSLSLLPVCLQPSRDISCGIVSWGRPASKVPKECGNFTTTFTNEDDPTPRSIAERGPTHIIDDDPPTTTVNRISSPYQIIDPDEFVLPFSDSQG</sequence>
<evidence type="ECO:0000313" key="4">
    <source>
        <dbReference type="Proteomes" id="UP000198287"/>
    </source>
</evidence>
<feature type="transmembrane region" description="Helical" evidence="2">
    <location>
        <begin position="202"/>
        <end position="222"/>
    </location>
</feature>
<comment type="caution">
    <text evidence="3">The sequence shown here is derived from an EMBL/GenBank/DDBJ whole genome shotgun (WGS) entry which is preliminary data.</text>
</comment>
<keyword evidence="2" id="KW-1133">Transmembrane helix</keyword>
<feature type="transmembrane region" description="Helical" evidence="2">
    <location>
        <begin position="168"/>
        <end position="190"/>
    </location>
</feature>
<proteinExistence type="predicted"/>
<evidence type="ECO:0000256" key="2">
    <source>
        <dbReference type="SAM" id="Phobius"/>
    </source>
</evidence>
<accession>A0A226E9B5</accession>
<dbReference type="EMBL" id="LNIX01000005">
    <property type="protein sequence ID" value="OXA53960.1"/>
    <property type="molecule type" value="Genomic_DNA"/>
</dbReference>
<feature type="transmembrane region" description="Helical" evidence="2">
    <location>
        <begin position="118"/>
        <end position="139"/>
    </location>
</feature>
<keyword evidence="2" id="KW-0812">Transmembrane</keyword>
<protein>
    <submittedName>
        <fullName evidence="3">Uncharacterized protein</fullName>
    </submittedName>
</protein>
<dbReference type="AlphaFoldDB" id="A0A226E9B5"/>
<feature type="transmembrane region" description="Helical" evidence="2">
    <location>
        <begin position="284"/>
        <end position="305"/>
    </location>
</feature>
<keyword evidence="4" id="KW-1185">Reference proteome</keyword>
<feature type="transmembrane region" description="Helical" evidence="2">
    <location>
        <begin position="317"/>
        <end position="336"/>
    </location>
</feature>
<evidence type="ECO:0000313" key="3">
    <source>
        <dbReference type="EMBL" id="OXA53960.1"/>
    </source>
</evidence>
<evidence type="ECO:0000256" key="1">
    <source>
        <dbReference type="SAM" id="MobiDB-lite"/>
    </source>
</evidence>
<keyword evidence="2" id="KW-0472">Membrane</keyword>
<gene>
    <name evidence="3" type="ORF">Fcan01_10486</name>
</gene>